<dbReference type="Proteomes" id="UP000070657">
    <property type="component" value="Unassembled WGS sequence"/>
</dbReference>
<proteinExistence type="predicted"/>
<reference evidence="1 2" key="1">
    <citation type="journal article" date="2016" name="Sci. Rep.">
        <title>Metabolic traits of an uncultured archaeal lineage -MSBL1- from brine pools of the Red Sea.</title>
        <authorList>
            <person name="Mwirichia R."/>
            <person name="Alam I."/>
            <person name="Rashid M."/>
            <person name="Vinu M."/>
            <person name="Ba-Alawi W."/>
            <person name="Anthony Kamau A."/>
            <person name="Kamanda Ngugi D."/>
            <person name="Goker M."/>
            <person name="Klenk H.P."/>
            <person name="Bajic V."/>
            <person name="Stingl U."/>
        </authorList>
    </citation>
    <scope>NUCLEOTIDE SEQUENCE [LARGE SCALE GENOMIC DNA]</scope>
    <source>
        <strain evidence="1">SCGC-AAA259E22</strain>
    </source>
</reference>
<accession>A0A133UGY6</accession>
<sequence length="73" mass="8256">MGWRILRIAKFNSQTSGIRTFTSSQISRMITKEKIEDCRNGSIPNQRLNRSKGPSFEPTSLIISGLLDSEKNN</sequence>
<evidence type="ECO:0000313" key="2">
    <source>
        <dbReference type="Proteomes" id="UP000070657"/>
    </source>
</evidence>
<gene>
    <name evidence="1" type="ORF">AKJ66_01910</name>
</gene>
<keyword evidence="2" id="KW-1185">Reference proteome</keyword>
<evidence type="ECO:0000313" key="1">
    <source>
        <dbReference type="EMBL" id="KXA93475.1"/>
    </source>
</evidence>
<dbReference type="EMBL" id="LHXP01000017">
    <property type="protein sequence ID" value="KXA93475.1"/>
    <property type="molecule type" value="Genomic_DNA"/>
</dbReference>
<protein>
    <submittedName>
        <fullName evidence="1">Uncharacterized protein</fullName>
    </submittedName>
</protein>
<dbReference type="AlphaFoldDB" id="A0A133UGY6"/>
<organism evidence="1 2">
    <name type="scientific">candidate division MSBL1 archaeon SCGC-AAA259E22</name>
    <dbReference type="NCBI Taxonomy" id="1698265"/>
    <lineage>
        <taxon>Archaea</taxon>
        <taxon>Methanobacteriati</taxon>
        <taxon>Methanobacteriota</taxon>
        <taxon>candidate division MSBL1</taxon>
    </lineage>
</organism>
<comment type="caution">
    <text evidence="1">The sequence shown here is derived from an EMBL/GenBank/DDBJ whole genome shotgun (WGS) entry which is preliminary data.</text>
</comment>
<name>A0A133UGY6_9EURY</name>